<dbReference type="AlphaFoldDB" id="A0A9P4LEB8"/>
<name>A0A9P4LEB8_9PLEO</name>
<accession>A0A9P4LEB8</accession>
<gene>
    <name evidence="1" type="ORF">K460DRAFT_351754</name>
</gene>
<dbReference type="EMBL" id="ML976614">
    <property type="protein sequence ID" value="KAF1851885.1"/>
    <property type="molecule type" value="Genomic_DNA"/>
</dbReference>
<dbReference type="Proteomes" id="UP000800039">
    <property type="component" value="Unassembled WGS sequence"/>
</dbReference>
<keyword evidence="2" id="KW-1185">Reference proteome</keyword>
<protein>
    <submittedName>
        <fullName evidence="1">Uncharacterized protein</fullName>
    </submittedName>
</protein>
<dbReference type="RefSeq" id="XP_040794448.1">
    <property type="nucleotide sequence ID" value="XM_040931587.1"/>
</dbReference>
<evidence type="ECO:0000313" key="1">
    <source>
        <dbReference type="EMBL" id="KAF1851885.1"/>
    </source>
</evidence>
<sequence>MSHPRYIPTGEWILCTNTFTDISPKDLFKRPFTGRPVFVFHSQEGATTVVQALYSSLSLQPWMSGWTTALEPYEPDSSGGSNGFAVYKMVGESVGEEGDVKDLVYGRLWWVLFVTGNRVMEKGIFDAKYRDADWDKERAYDRRNEQDNALVMKWFIEEVRRDVSELTRSAVRGA</sequence>
<comment type="caution">
    <text evidence="1">The sequence shown here is derived from an EMBL/GenBank/DDBJ whole genome shotgun (WGS) entry which is preliminary data.</text>
</comment>
<reference evidence="1" key="1">
    <citation type="submission" date="2020-01" db="EMBL/GenBank/DDBJ databases">
        <authorList>
            <consortium name="DOE Joint Genome Institute"/>
            <person name="Haridas S."/>
            <person name="Albert R."/>
            <person name="Binder M."/>
            <person name="Bloem J."/>
            <person name="Labutti K."/>
            <person name="Salamov A."/>
            <person name="Andreopoulos B."/>
            <person name="Baker S.E."/>
            <person name="Barry K."/>
            <person name="Bills G."/>
            <person name="Bluhm B.H."/>
            <person name="Cannon C."/>
            <person name="Castanera R."/>
            <person name="Culley D.E."/>
            <person name="Daum C."/>
            <person name="Ezra D."/>
            <person name="Gonzalez J.B."/>
            <person name="Henrissat B."/>
            <person name="Kuo A."/>
            <person name="Liang C."/>
            <person name="Lipzen A."/>
            <person name="Lutzoni F."/>
            <person name="Magnuson J."/>
            <person name="Mondo S."/>
            <person name="Nolan M."/>
            <person name="Ohm R."/>
            <person name="Pangilinan J."/>
            <person name="Park H.-J."/>
            <person name="Ramirez L."/>
            <person name="Alfaro M."/>
            <person name="Sun H."/>
            <person name="Tritt A."/>
            <person name="Yoshinaga Y."/>
            <person name="Zwiers L.-H."/>
            <person name="Turgeon B.G."/>
            <person name="Goodwin S.B."/>
            <person name="Spatafora J.W."/>
            <person name="Crous P.W."/>
            <person name="Grigoriev I.V."/>
        </authorList>
    </citation>
    <scope>NUCLEOTIDE SEQUENCE</scope>
    <source>
        <strain evidence="1">CBS 394.84</strain>
    </source>
</reference>
<organism evidence="1 2">
    <name type="scientific">Cucurbitaria berberidis CBS 394.84</name>
    <dbReference type="NCBI Taxonomy" id="1168544"/>
    <lineage>
        <taxon>Eukaryota</taxon>
        <taxon>Fungi</taxon>
        <taxon>Dikarya</taxon>
        <taxon>Ascomycota</taxon>
        <taxon>Pezizomycotina</taxon>
        <taxon>Dothideomycetes</taxon>
        <taxon>Pleosporomycetidae</taxon>
        <taxon>Pleosporales</taxon>
        <taxon>Pleosporineae</taxon>
        <taxon>Cucurbitariaceae</taxon>
        <taxon>Cucurbitaria</taxon>
    </lineage>
</organism>
<dbReference type="GeneID" id="63848839"/>
<proteinExistence type="predicted"/>
<evidence type="ECO:0000313" key="2">
    <source>
        <dbReference type="Proteomes" id="UP000800039"/>
    </source>
</evidence>